<evidence type="ECO:0000256" key="1">
    <source>
        <dbReference type="SAM" id="MobiDB-lite"/>
    </source>
</evidence>
<evidence type="ECO:0000259" key="2">
    <source>
        <dbReference type="Pfam" id="PF20703"/>
    </source>
</evidence>
<dbReference type="SUPFAM" id="SSF52540">
    <property type="entry name" value="P-loop containing nucleoside triphosphate hydrolases"/>
    <property type="match status" value="1"/>
</dbReference>
<accession>A0ABW4FG66</accession>
<sequence>MTVAADRGDTTTAYLIPIDQVLGLDPALLPCPYRGLRPFEEEHAGAFFGREAEIDKLVDAVGRMAVVAVAGPSGAGKSSLVRAGLLPRLRAAGTPVVDVRAQPGADLAADLATELGAVPAPGSVVVIDQFEELAAVDPAGARRALEQVVRLTGTERARGAHHAVGRAGPGRHTGADSPASPRTVVGWPTSRSTAPV</sequence>
<evidence type="ECO:0000313" key="4">
    <source>
        <dbReference type="Proteomes" id="UP001597145"/>
    </source>
</evidence>
<gene>
    <name evidence="3" type="ORF">ACFSCY_06000</name>
</gene>
<dbReference type="GO" id="GO:0005524">
    <property type="term" value="F:ATP binding"/>
    <property type="evidence" value="ECO:0007669"/>
    <property type="project" value="UniProtKB-KW"/>
</dbReference>
<organism evidence="3 4">
    <name type="scientific">Pseudonocardia aurantiaca</name>
    <dbReference type="NCBI Taxonomy" id="75290"/>
    <lineage>
        <taxon>Bacteria</taxon>
        <taxon>Bacillati</taxon>
        <taxon>Actinomycetota</taxon>
        <taxon>Actinomycetes</taxon>
        <taxon>Pseudonocardiales</taxon>
        <taxon>Pseudonocardiaceae</taxon>
        <taxon>Pseudonocardia</taxon>
    </lineage>
</organism>
<dbReference type="InterPro" id="IPR027417">
    <property type="entry name" value="P-loop_NTPase"/>
</dbReference>
<dbReference type="Pfam" id="PF20703">
    <property type="entry name" value="nSTAND1"/>
    <property type="match status" value="1"/>
</dbReference>
<reference evidence="4" key="1">
    <citation type="journal article" date="2019" name="Int. J. Syst. Evol. Microbiol.">
        <title>The Global Catalogue of Microorganisms (GCM) 10K type strain sequencing project: providing services to taxonomists for standard genome sequencing and annotation.</title>
        <authorList>
            <consortium name="The Broad Institute Genomics Platform"/>
            <consortium name="The Broad Institute Genome Sequencing Center for Infectious Disease"/>
            <person name="Wu L."/>
            <person name="Ma J."/>
        </authorList>
    </citation>
    <scope>NUCLEOTIDE SEQUENCE [LARGE SCALE GENOMIC DNA]</scope>
    <source>
        <strain evidence="4">JCM 12165</strain>
    </source>
</reference>
<keyword evidence="3" id="KW-0547">Nucleotide-binding</keyword>
<keyword evidence="4" id="KW-1185">Reference proteome</keyword>
<evidence type="ECO:0000313" key="3">
    <source>
        <dbReference type="EMBL" id="MFD1528987.1"/>
    </source>
</evidence>
<comment type="caution">
    <text evidence="3">The sequence shown here is derived from an EMBL/GenBank/DDBJ whole genome shotgun (WGS) entry which is preliminary data.</text>
</comment>
<feature type="region of interest" description="Disordered" evidence="1">
    <location>
        <begin position="156"/>
        <end position="196"/>
    </location>
</feature>
<protein>
    <submittedName>
        <fullName evidence="3">ATP-binding protein</fullName>
    </submittedName>
</protein>
<keyword evidence="3" id="KW-0067">ATP-binding</keyword>
<dbReference type="RefSeq" id="WP_343974700.1">
    <property type="nucleotide sequence ID" value="NZ_BAAAJG010000008.1"/>
</dbReference>
<name>A0ABW4FG66_9PSEU</name>
<proteinExistence type="predicted"/>
<dbReference type="Proteomes" id="UP001597145">
    <property type="component" value="Unassembled WGS sequence"/>
</dbReference>
<feature type="domain" description="Novel STAND NTPase 1" evidence="2">
    <location>
        <begin position="32"/>
        <end position="144"/>
    </location>
</feature>
<dbReference type="InterPro" id="IPR049052">
    <property type="entry name" value="nSTAND1"/>
</dbReference>
<dbReference type="EMBL" id="JBHUCP010000004">
    <property type="protein sequence ID" value="MFD1528987.1"/>
    <property type="molecule type" value="Genomic_DNA"/>
</dbReference>
<dbReference type="Gene3D" id="3.40.50.300">
    <property type="entry name" value="P-loop containing nucleotide triphosphate hydrolases"/>
    <property type="match status" value="1"/>
</dbReference>